<gene>
    <name evidence="3" type="ORF">SAMN04487949_1889</name>
</gene>
<evidence type="ECO:0000313" key="3">
    <source>
        <dbReference type="EMBL" id="SDM50543.1"/>
    </source>
</evidence>
<dbReference type="AlphaFoldDB" id="A0A1G9TS38"/>
<dbReference type="RefSeq" id="WP_089697011.1">
    <property type="nucleotide sequence ID" value="NZ_FNHL01000002.1"/>
</dbReference>
<organism evidence="3 4">
    <name type="scientific">Halogranum gelatinilyticum</name>
    <dbReference type="NCBI Taxonomy" id="660521"/>
    <lineage>
        <taxon>Archaea</taxon>
        <taxon>Methanobacteriati</taxon>
        <taxon>Methanobacteriota</taxon>
        <taxon>Stenosarchaea group</taxon>
        <taxon>Halobacteria</taxon>
        <taxon>Halobacteriales</taxon>
        <taxon>Haloferacaceae</taxon>
    </lineage>
</organism>
<feature type="compositionally biased region" description="Basic and acidic residues" evidence="1">
    <location>
        <begin position="10"/>
        <end position="22"/>
    </location>
</feature>
<feature type="region of interest" description="Disordered" evidence="1">
    <location>
        <begin position="1"/>
        <end position="22"/>
    </location>
</feature>
<dbReference type="Pfam" id="PF26404">
    <property type="entry name" value="DUF8102"/>
    <property type="match status" value="1"/>
</dbReference>
<feature type="domain" description="Domain of unknown function" evidence="2">
    <location>
        <begin position="17"/>
        <end position="208"/>
    </location>
</feature>
<evidence type="ECO:0000256" key="1">
    <source>
        <dbReference type="SAM" id="MobiDB-lite"/>
    </source>
</evidence>
<dbReference type="OrthoDB" id="193906at2157"/>
<protein>
    <recommendedName>
        <fullName evidence="2">Domain of unknown function domain-containing protein</fullName>
    </recommendedName>
</protein>
<name>A0A1G9TS38_9EURY</name>
<keyword evidence="4" id="KW-1185">Reference proteome</keyword>
<dbReference type="InterPro" id="IPR058415">
    <property type="entry name" value="DUF8102"/>
</dbReference>
<sequence>MDETKQMMPSDDRDRGILTPDDRKFLKGKKEFSSEQSERDARYRIRKRVKNSILDFSILLHHLDERDRKQVFSKHMAKSSDDEISSEKLREFVESTMFSQGISDAISLLYLGVSDAGDSFEAVLKEGVAGAEESKGYLVDSVSVDIDVSRGKPDMEDLVSKLNSGEPLSEEEIRAVINSGQFDIDAESLDMLLQQISSQLSVESEDVEINLNYEPDDE</sequence>
<proteinExistence type="predicted"/>
<dbReference type="EMBL" id="FNHL01000002">
    <property type="protein sequence ID" value="SDM50543.1"/>
    <property type="molecule type" value="Genomic_DNA"/>
</dbReference>
<evidence type="ECO:0000313" key="4">
    <source>
        <dbReference type="Proteomes" id="UP000199451"/>
    </source>
</evidence>
<dbReference type="Proteomes" id="UP000199451">
    <property type="component" value="Unassembled WGS sequence"/>
</dbReference>
<reference evidence="4" key="1">
    <citation type="submission" date="2016-10" db="EMBL/GenBank/DDBJ databases">
        <authorList>
            <person name="Varghese N."/>
            <person name="Submissions S."/>
        </authorList>
    </citation>
    <scope>NUCLEOTIDE SEQUENCE [LARGE SCALE GENOMIC DNA]</scope>
    <source>
        <strain evidence="4">CGMCC 1.10119</strain>
    </source>
</reference>
<evidence type="ECO:0000259" key="2">
    <source>
        <dbReference type="Pfam" id="PF26404"/>
    </source>
</evidence>
<accession>A0A1G9TS38</accession>